<keyword evidence="1" id="KW-1133">Transmembrane helix</keyword>
<reference evidence="2 3" key="1">
    <citation type="submission" date="2017-04" db="EMBL/GenBank/DDBJ databases">
        <title>Cronobacter sakazakii, ST83 Lineage Isolates.</title>
        <authorList>
            <person name="Chase H."/>
            <person name="Tall B."/>
            <person name="Gopinath G."/>
            <person name="Lehner A."/>
        </authorList>
    </citation>
    <scope>NUCLEOTIDE SEQUENCE [LARGE SCALE GENOMIC DNA]</scope>
    <source>
        <strain evidence="2 3">MOD1_Comp15</strain>
    </source>
</reference>
<evidence type="ECO:0000256" key="1">
    <source>
        <dbReference type="SAM" id="Phobius"/>
    </source>
</evidence>
<gene>
    <name evidence="2" type="ORF">B7T07_15670</name>
</gene>
<comment type="caution">
    <text evidence="2">The sequence shown here is derived from an EMBL/GenBank/DDBJ whole genome shotgun (WGS) entry which is preliminary data.</text>
</comment>
<keyword evidence="1" id="KW-0472">Membrane</keyword>
<dbReference type="EMBL" id="NCTU01000009">
    <property type="protein sequence ID" value="PUW03185.1"/>
    <property type="molecule type" value="Genomic_DNA"/>
</dbReference>
<accession>A0AA44Z8S6</accession>
<sequence length="83" mass="9289">METATLCAEKSGISVTEEAAFAEPEAAIIATTISFLFIYYSIKFLRTLKMRVKNIPVDIGIQPTLQMTLKYGRFGKKSLKLLK</sequence>
<evidence type="ECO:0000313" key="3">
    <source>
        <dbReference type="Proteomes" id="UP000244856"/>
    </source>
</evidence>
<keyword evidence="1" id="KW-0812">Transmembrane</keyword>
<dbReference type="AlphaFoldDB" id="A0AA44Z8S6"/>
<proteinExistence type="predicted"/>
<dbReference type="Proteomes" id="UP000244856">
    <property type="component" value="Unassembled WGS sequence"/>
</dbReference>
<protein>
    <submittedName>
        <fullName evidence="2">Uncharacterized protein</fullName>
    </submittedName>
</protein>
<name>A0AA44Z8S6_CROSK</name>
<feature type="transmembrane region" description="Helical" evidence="1">
    <location>
        <begin position="26"/>
        <end position="45"/>
    </location>
</feature>
<evidence type="ECO:0000313" key="2">
    <source>
        <dbReference type="EMBL" id="PUW03185.1"/>
    </source>
</evidence>
<organism evidence="2 3">
    <name type="scientific">Cronobacter sakazakii</name>
    <name type="common">Enterobacter sakazakii</name>
    <dbReference type="NCBI Taxonomy" id="28141"/>
    <lineage>
        <taxon>Bacteria</taxon>
        <taxon>Pseudomonadati</taxon>
        <taxon>Pseudomonadota</taxon>
        <taxon>Gammaproteobacteria</taxon>
        <taxon>Enterobacterales</taxon>
        <taxon>Enterobacteriaceae</taxon>
        <taxon>Cronobacter</taxon>
    </lineage>
</organism>